<dbReference type="InterPro" id="IPR004154">
    <property type="entry name" value="Anticodon-bd"/>
</dbReference>
<reference evidence="12" key="1">
    <citation type="submission" date="2024-06" db="EMBL/GenBank/DDBJ databases">
        <title>Diversity, functionality, and evolutionary history of bacterial symbionts in false click beetles (Coleoptera, Throscidae).</title>
        <authorList>
            <person name="Wierz J.C."/>
            <person name="Malm H."/>
            <person name="Kaltenpoth M."/>
            <person name="Engl T."/>
        </authorList>
    </citation>
    <scope>NUCLEOTIDE SEQUENCE</scope>
    <source>
        <strain evidence="12">Tcar</strain>
    </source>
</reference>
<dbReference type="Gene3D" id="3.30.930.10">
    <property type="entry name" value="Bira Bifunctional Protein, Domain 2"/>
    <property type="match status" value="1"/>
</dbReference>
<dbReference type="Pfam" id="PF00587">
    <property type="entry name" value="tRNA-synt_2b"/>
    <property type="match status" value="1"/>
</dbReference>
<dbReference type="SMART" id="SM00946">
    <property type="entry name" value="ProRS-C_1"/>
    <property type="match status" value="1"/>
</dbReference>
<dbReference type="SUPFAM" id="SSF52954">
    <property type="entry name" value="Class II aaRS ABD-related"/>
    <property type="match status" value="1"/>
</dbReference>
<dbReference type="EMBL" id="CP157896">
    <property type="protein sequence ID" value="XBT18734.1"/>
    <property type="molecule type" value="Genomic_DNA"/>
</dbReference>
<evidence type="ECO:0000256" key="7">
    <source>
        <dbReference type="ARBA" id="ARBA00022917"/>
    </source>
</evidence>
<dbReference type="SUPFAM" id="SSF64586">
    <property type="entry name" value="C-terminal domain of ProRS"/>
    <property type="match status" value="1"/>
</dbReference>
<dbReference type="Gene3D" id="3.40.50.800">
    <property type="entry name" value="Anticodon-binding domain"/>
    <property type="match status" value="1"/>
</dbReference>
<evidence type="ECO:0000256" key="3">
    <source>
        <dbReference type="ARBA" id="ARBA00022490"/>
    </source>
</evidence>
<evidence type="ECO:0000256" key="10">
    <source>
        <dbReference type="ARBA" id="ARBA00047671"/>
    </source>
</evidence>
<evidence type="ECO:0000313" key="12">
    <source>
        <dbReference type="EMBL" id="XBT18734.1"/>
    </source>
</evidence>
<keyword evidence="6" id="KW-0067">ATP-binding</keyword>
<gene>
    <name evidence="12" type="ORF">ABNO60_00245</name>
</gene>
<keyword evidence="4 12" id="KW-0436">Ligase</keyword>
<evidence type="ECO:0000256" key="6">
    <source>
        <dbReference type="ARBA" id="ARBA00022840"/>
    </source>
</evidence>
<dbReference type="GO" id="GO:0005737">
    <property type="term" value="C:cytoplasm"/>
    <property type="evidence" value="ECO:0007669"/>
    <property type="project" value="InterPro"/>
</dbReference>
<keyword evidence="7" id="KW-0648">Protein biosynthesis</keyword>
<dbReference type="InterPro" id="IPR017449">
    <property type="entry name" value="Pro-tRNA_synth_II"/>
</dbReference>
<evidence type="ECO:0000256" key="8">
    <source>
        <dbReference type="ARBA" id="ARBA00023146"/>
    </source>
</evidence>
<dbReference type="Pfam" id="PF09180">
    <property type="entry name" value="ProRS-C_1"/>
    <property type="match status" value="1"/>
</dbReference>
<dbReference type="InterPro" id="IPR002316">
    <property type="entry name" value="Pro-tRNA-ligase_IIa"/>
</dbReference>
<dbReference type="EC" id="6.1.1.15" evidence="1"/>
<evidence type="ECO:0000256" key="2">
    <source>
        <dbReference type="ARBA" id="ARBA00019110"/>
    </source>
</evidence>
<dbReference type="GO" id="GO:0004827">
    <property type="term" value="F:proline-tRNA ligase activity"/>
    <property type="evidence" value="ECO:0007669"/>
    <property type="project" value="UniProtKB-EC"/>
</dbReference>
<keyword evidence="5" id="KW-0547">Nucleotide-binding</keyword>
<keyword evidence="8" id="KW-0030">Aminoacyl-tRNA synthetase</keyword>
<dbReference type="GO" id="GO:0017101">
    <property type="term" value="C:aminoacyl-tRNA synthetase multienzyme complex"/>
    <property type="evidence" value="ECO:0007669"/>
    <property type="project" value="TreeGrafter"/>
</dbReference>
<name>A0AAU7QRW6_9FLAO</name>
<dbReference type="SUPFAM" id="SSF55681">
    <property type="entry name" value="Class II aaRS and biotin synthetases"/>
    <property type="match status" value="1"/>
</dbReference>
<dbReference type="GO" id="GO:0006433">
    <property type="term" value="P:prolyl-tRNA aminoacylation"/>
    <property type="evidence" value="ECO:0007669"/>
    <property type="project" value="InterPro"/>
</dbReference>
<dbReference type="GO" id="GO:0005524">
    <property type="term" value="F:ATP binding"/>
    <property type="evidence" value="ECO:0007669"/>
    <property type="project" value="UniProtKB-KW"/>
</dbReference>
<dbReference type="InterPro" id="IPR002314">
    <property type="entry name" value="aa-tRNA-synt_IIb"/>
</dbReference>
<evidence type="ECO:0000259" key="11">
    <source>
        <dbReference type="PROSITE" id="PS50862"/>
    </source>
</evidence>
<evidence type="ECO:0000256" key="1">
    <source>
        <dbReference type="ARBA" id="ARBA00012831"/>
    </source>
</evidence>
<evidence type="ECO:0000256" key="4">
    <source>
        <dbReference type="ARBA" id="ARBA00022598"/>
    </source>
</evidence>
<dbReference type="InterPro" id="IPR006195">
    <property type="entry name" value="aa-tRNA-synth_II"/>
</dbReference>
<evidence type="ECO:0000256" key="5">
    <source>
        <dbReference type="ARBA" id="ARBA00022741"/>
    </source>
</evidence>
<feature type="domain" description="Aminoacyl-transfer RNA synthetases class-II family profile" evidence="11">
    <location>
        <begin position="1"/>
        <end position="265"/>
    </location>
</feature>
<evidence type="ECO:0000256" key="9">
    <source>
        <dbReference type="ARBA" id="ARBA00029731"/>
    </source>
</evidence>
<dbReference type="InterPro" id="IPR016061">
    <property type="entry name" value="Pro-tRNA_ligase_II_C"/>
</dbReference>
<organism evidence="12">
    <name type="scientific">Candidatus Shikimatogenerans sp. Tcar</name>
    <dbReference type="NCBI Taxonomy" id="3158565"/>
    <lineage>
        <taxon>Bacteria</taxon>
        <taxon>Pseudomonadati</taxon>
        <taxon>Bacteroidota</taxon>
        <taxon>Flavobacteriia</taxon>
        <taxon>Flavobacteriales</taxon>
        <taxon>Candidatus Shikimatogenerans</taxon>
    </lineage>
</organism>
<dbReference type="Pfam" id="PF03129">
    <property type="entry name" value="HGTP_anticodon"/>
    <property type="match status" value="1"/>
</dbReference>
<dbReference type="AlphaFoldDB" id="A0AAU7QRW6"/>
<dbReference type="InterPro" id="IPR004499">
    <property type="entry name" value="Pro-tRNA-ligase_IIa_arc-type"/>
</dbReference>
<protein>
    <recommendedName>
        <fullName evidence="2">Proline--tRNA ligase</fullName>
        <ecNumber evidence="1">6.1.1.15</ecNumber>
    </recommendedName>
    <alternativeName>
        <fullName evidence="9">Prolyl-tRNA synthetase</fullName>
    </alternativeName>
</protein>
<dbReference type="Gene3D" id="3.30.110.30">
    <property type="entry name" value="C-terminal domain of ProRS"/>
    <property type="match status" value="1"/>
</dbReference>
<dbReference type="PRINTS" id="PR01046">
    <property type="entry name" value="TRNASYNTHPRO"/>
</dbReference>
<dbReference type="InterPro" id="IPR036621">
    <property type="entry name" value="Anticodon-bd_dom_sf"/>
</dbReference>
<accession>A0AAU7QRW6</accession>
<dbReference type="InterPro" id="IPR045864">
    <property type="entry name" value="aa-tRNA-synth_II/BPL/LPL"/>
</dbReference>
<dbReference type="PANTHER" id="PTHR43382:SF2">
    <property type="entry name" value="BIFUNCTIONAL GLUTAMATE_PROLINE--TRNA LIGASE"/>
    <property type="match status" value="1"/>
</dbReference>
<sequence>MKNKWYETLIIKNNLADYSSTKGCIIIKPYGYNIWNNIKKNLNKKIINIKYKNIYFPLLINNNIFKKYLIHKNGFKKEKINIKIHKNKYILRPTSESIIWYKYKKYIKSYKNLPILLNQWVNTIRWEKKNKFFLRNNEFILQEAHSGYKNKKYCLKEIKKIIILYKLFFKKYLSLYTISGIKPKSDKFFGAIFTISIETFNKKNKSIQLATIHYLGKNFSKIYNVKYINKYNKYKYIYNNSWGISTRLIGAIIINHSDKYGLIIPPKIAPIKIIIILIWNNNIKINIKIYKYFIYIKNILKKYNITYKYNLNKLSPKKKFIKYEKKGIPIRITIGKKEFYKKKIEIFSRDNFKKKSICYKILIKYIINLLNKIQKRLYLKNKIYIKKNIINVKNIKNINKNNNKIISTYWDGSKKSEKNIKKISKLSIRCINYNNLYNYKKIYKKCIYSKKKTFIKIYLSKSY</sequence>
<comment type="catalytic activity">
    <reaction evidence="10">
        <text>tRNA(Pro) + L-proline + ATP = L-prolyl-tRNA(Pro) + AMP + diphosphate</text>
        <dbReference type="Rhea" id="RHEA:14305"/>
        <dbReference type="Rhea" id="RHEA-COMP:9700"/>
        <dbReference type="Rhea" id="RHEA-COMP:9702"/>
        <dbReference type="ChEBI" id="CHEBI:30616"/>
        <dbReference type="ChEBI" id="CHEBI:33019"/>
        <dbReference type="ChEBI" id="CHEBI:60039"/>
        <dbReference type="ChEBI" id="CHEBI:78442"/>
        <dbReference type="ChEBI" id="CHEBI:78532"/>
        <dbReference type="ChEBI" id="CHEBI:456215"/>
        <dbReference type="EC" id="6.1.1.15"/>
    </reaction>
</comment>
<keyword evidence="3" id="KW-0963">Cytoplasm</keyword>
<dbReference type="PROSITE" id="PS50862">
    <property type="entry name" value="AA_TRNA_LIGASE_II"/>
    <property type="match status" value="1"/>
</dbReference>
<dbReference type="PANTHER" id="PTHR43382">
    <property type="entry name" value="PROLYL-TRNA SYNTHETASE"/>
    <property type="match status" value="1"/>
</dbReference>
<proteinExistence type="predicted"/>